<keyword evidence="2" id="KW-1185">Reference proteome</keyword>
<protein>
    <submittedName>
        <fullName evidence="3">Uncharacterized protein</fullName>
    </submittedName>
</protein>
<evidence type="ECO:0000313" key="3">
    <source>
        <dbReference type="RefSeq" id="XP_030976967.1"/>
    </source>
</evidence>
<dbReference type="KEGG" id="pgri:PgNI_11280"/>
<evidence type="ECO:0000256" key="1">
    <source>
        <dbReference type="SAM" id="SignalP"/>
    </source>
</evidence>
<dbReference type="RefSeq" id="XP_030976967.1">
    <property type="nucleotide sequence ID" value="XM_031131250.1"/>
</dbReference>
<reference evidence="2 3" key="1">
    <citation type="journal article" date="2019" name="Mol. Biol. Evol.">
        <title>Blast fungal genomes show frequent chromosomal changes, gene gains and losses, and effector gene turnover.</title>
        <authorList>
            <person name="Gomez Luciano L.B."/>
            <person name="Jason Tsai I."/>
            <person name="Chuma I."/>
            <person name="Tosa Y."/>
            <person name="Chen Y.H."/>
            <person name="Li J.Y."/>
            <person name="Li M.Y."/>
            <person name="Jade Lu M.Y."/>
            <person name="Nakayashiki H."/>
            <person name="Li W.H."/>
        </authorList>
    </citation>
    <scope>NUCLEOTIDE SEQUENCE [LARGE SCALE GENOMIC DNA]</scope>
    <source>
        <strain evidence="2 3">NI907</strain>
    </source>
</reference>
<sequence>MRFLLFALLSPITTISAQSLCNRAYHNVTSIEQLSRLRECTVVHNLRFTSGPLNGTREISLDGIEEAEQILIGGAGCMQAAPCTAPTPETELRFHSRTLRRIRDLIVDFNADHLVELSLPSLESVDNEVTISSNSLRTFNIRRLIRLGKLSIHAPELTNLTIDGLQGFNSRSRGNDNEVHIDRTALTSLDSLFGRRMDARAAGRGAKSLVRIYANSLPNVRRVNFAWNNLDTLEIDGTDPGVTVVFQGGGFGNDSLKYGQVILAKGDAGVERGSSLRGKLEAESLYVTNNRTHLNIPFDRLKTLDVPSGLKDVVGTVAMTSPDALSGASGLESISLRSYEFHLPSEFKDGKRIWRWPDTRMQRAEVRGKVHMDFMNSFLEDRNPDDTNNATSRPSVTLKFSLIGIRESDYTLNCAPFEKLRDQGVLPQASDGDLRSQGPYFDCSDDKRNDAVAREVGWQTWLAVVLTVATGCV</sequence>
<reference evidence="3" key="3">
    <citation type="submission" date="2025-08" db="UniProtKB">
        <authorList>
            <consortium name="RefSeq"/>
        </authorList>
    </citation>
    <scope>IDENTIFICATION</scope>
    <source>
        <strain evidence="3">NI907</strain>
    </source>
</reference>
<organism evidence="2 3">
    <name type="scientific">Pyricularia grisea</name>
    <name type="common">Crabgrass-specific blast fungus</name>
    <name type="synonym">Magnaporthe grisea</name>
    <dbReference type="NCBI Taxonomy" id="148305"/>
    <lineage>
        <taxon>Eukaryota</taxon>
        <taxon>Fungi</taxon>
        <taxon>Dikarya</taxon>
        <taxon>Ascomycota</taxon>
        <taxon>Pezizomycotina</taxon>
        <taxon>Sordariomycetes</taxon>
        <taxon>Sordariomycetidae</taxon>
        <taxon>Magnaporthales</taxon>
        <taxon>Pyriculariaceae</taxon>
        <taxon>Pyricularia</taxon>
    </lineage>
</organism>
<feature type="signal peptide" evidence="1">
    <location>
        <begin position="1"/>
        <end position="17"/>
    </location>
</feature>
<proteinExistence type="predicted"/>
<reference evidence="3" key="2">
    <citation type="submission" date="2019-10" db="EMBL/GenBank/DDBJ databases">
        <authorList>
            <consortium name="NCBI Genome Project"/>
        </authorList>
    </citation>
    <scope>NUCLEOTIDE SEQUENCE</scope>
    <source>
        <strain evidence="3">NI907</strain>
    </source>
</reference>
<feature type="chain" id="PRO_5028400656" evidence="1">
    <location>
        <begin position="18"/>
        <end position="473"/>
    </location>
</feature>
<dbReference type="OrthoDB" id="536881at2759"/>
<evidence type="ECO:0000313" key="2">
    <source>
        <dbReference type="Proteomes" id="UP000515153"/>
    </source>
</evidence>
<name>A0A6P8APZ5_PYRGI</name>
<gene>
    <name evidence="3" type="ORF">PgNI_11280</name>
</gene>
<accession>A0A6P8APZ5</accession>
<dbReference type="AlphaFoldDB" id="A0A6P8APZ5"/>
<dbReference type="GeneID" id="41966155"/>
<dbReference type="Proteomes" id="UP000515153">
    <property type="component" value="Chromosome VI"/>
</dbReference>
<keyword evidence="1" id="KW-0732">Signal</keyword>